<dbReference type="EMBL" id="BMMM01000019">
    <property type="protein sequence ID" value="GGN86568.1"/>
    <property type="molecule type" value="Genomic_DNA"/>
</dbReference>
<gene>
    <name evidence="3" type="ORF">GCM10011579_078510</name>
</gene>
<evidence type="ECO:0000313" key="4">
    <source>
        <dbReference type="Proteomes" id="UP000600365"/>
    </source>
</evidence>
<feature type="chain" id="PRO_5037079608" description="Secreted protein" evidence="2">
    <location>
        <begin position="30"/>
        <end position="116"/>
    </location>
</feature>
<feature type="region of interest" description="Disordered" evidence="1">
    <location>
        <begin position="32"/>
        <end position="74"/>
    </location>
</feature>
<feature type="signal peptide" evidence="2">
    <location>
        <begin position="1"/>
        <end position="29"/>
    </location>
</feature>
<dbReference type="Proteomes" id="UP000600365">
    <property type="component" value="Unassembled WGS sequence"/>
</dbReference>
<protein>
    <recommendedName>
        <fullName evidence="5">Secreted protein</fullName>
    </recommendedName>
</protein>
<name>A0A917YBY3_9ACTN</name>
<reference evidence="3 4" key="1">
    <citation type="journal article" date="2014" name="Int. J. Syst. Evol. Microbiol.">
        <title>Complete genome sequence of Corynebacterium casei LMG S-19264T (=DSM 44701T), isolated from a smear-ripened cheese.</title>
        <authorList>
            <consortium name="US DOE Joint Genome Institute (JGI-PGF)"/>
            <person name="Walter F."/>
            <person name="Albersmeier A."/>
            <person name="Kalinowski J."/>
            <person name="Ruckert C."/>
        </authorList>
    </citation>
    <scope>NUCLEOTIDE SEQUENCE [LARGE SCALE GENOMIC DNA]</scope>
    <source>
        <strain evidence="3 4">CGMCC 4.7111</strain>
    </source>
</reference>
<comment type="caution">
    <text evidence="3">The sequence shown here is derived from an EMBL/GenBank/DDBJ whole genome shotgun (WGS) entry which is preliminary data.</text>
</comment>
<evidence type="ECO:0008006" key="5">
    <source>
        <dbReference type="Google" id="ProtNLM"/>
    </source>
</evidence>
<dbReference type="RefSeq" id="WP_189190888.1">
    <property type="nucleotide sequence ID" value="NZ_BMMM01000019.1"/>
</dbReference>
<organism evidence="3 4">
    <name type="scientific">Streptomyces albiflavescens</name>
    <dbReference type="NCBI Taxonomy" id="1623582"/>
    <lineage>
        <taxon>Bacteria</taxon>
        <taxon>Bacillati</taxon>
        <taxon>Actinomycetota</taxon>
        <taxon>Actinomycetes</taxon>
        <taxon>Kitasatosporales</taxon>
        <taxon>Streptomycetaceae</taxon>
        <taxon>Streptomyces</taxon>
    </lineage>
</organism>
<sequence length="116" mass="12413">MRAKRIMVVMASPLAAAALAFSPTLMAQAAADTSQAPTAFAPQAPEVKSPSKQGAIDGAATGNQDGVHCNWGLHDNPEAKKSVYKKAKDYTAYENAYETAYKTAYEQQDDKCDPNE</sequence>
<evidence type="ECO:0000256" key="1">
    <source>
        <dbReference type="SAM" id="MobiDB-lite"/>
    </source>
</evidence>
<accession>A0A917YBY3</accession>
<evidence type="ECO:0000256" key="2">
    <source>
        <dbReference type="SAM" id="SignalP"/>
    </source>
</evidence>
<dbReference type="AlphaFoldDB" id="A0A917YBY3"/>
<keyword evidence="2" id="KW-0732">Signal</keyword>
<keyword evidence="4" id="KW-1185">Reference proteome</keyword>
<evidence type="ECO:0000313" key="3">
    <source>
        <dbReference type="EMBL" id="GGN86568.1"/>
    </source>
</evidence>
<proteinExistence type="predicted"/>